<evidence type="ECO:0000313" key="3">
    <source>
        <dbReference type="Proteomes" id="UP000319817"/>
    </source>
</evidence>
<dbReference type="PANTHER" id="PTHR30290">
    <property type="entry name" value="PERIPLASMIC BINDING COMPONENT OF ABC TRANSPORTER"/>
    <property type="match status" value="1"/>
</dbReference>
<gene>
    <name evidence="2" type="primary">oppA</name>
    <name evidence="2" type="ORF">K239x_58060</name>
</gene>
<dbReference type="SUPFAM" id="SSF53850">
    <property type="entry name" value="Periplasmic binding protein-like II"/>
    <property type="match status" value="1"/>
</dbReference>
<evidence type="ECO:0000259" key="1">
    <source>
        <dbReference type="Pfam" id="PF00496"/>
    </source>
</evidence>
<organism evidence="2 3">
    <name type="scientific">Stieleria marina</name>
    <dbReference type="NCBI Taxonomy" id="1930275"/>
    <lineage>
        <taxon>Bacteria</taxon>
        <taxon>Pseudomonadati</taxon>
        <taxon>Planctomycetota</taxon>
        <taxon>Planctomycetia</taxon>
        <taxon>Pirellulales</taxon>
        <taxon>Pirellulaceae</taxon>
        <taxon>Stieleria</taxon>
    </lineage>
</organism>
<name>A0A517P332_9BACT</name>
<dbReference type="GO" id="GO:0043190">
    <property type="term" value="C:ATP-binding cassette (ABC) transporter complex"/>
    <property type="evidence" value="ECO:0007669"/>
    <property type="project" value="InterPro"/>
</dbReference>
<dbReference type="InterPro" id="IPR039424">
    <property type="entry name" value="SBP_5"/>
</dbReference>
<dbReference type="GO" id="GO:0030288">
    <property type="term" value="C:outer membrane-bounded periplasmic space"/>
    <property type="evidence" value="ECO:0007669"/>
    <property type="project" value="UniProtKB-ARBA"/>
</dbReference>
<dbReference type="FunFam" id="3.10.105.10:FF:000001">
    <property type="entry name" value="Oligopeptide ABC transporter, oligopeptide-binding protein"/>
    <property type="match status" value="1"/>
</dbReference>
<proteinExistence type="predicted"/>
<dbReference type="GO" id="GO:1904680">
    <property type="term" value="F:peptide transmembrane transporter activity"/>
    <property type="evidence" value="ECO:0007669"/>
    <property type="project" value="TreeGrafter"/>
</dbReference>
<dbReference type="Gene3D" id="3.40.190.10">
    <property type="entry name" value="Periplasmic binding protein-like II"/>
    <property type="match status" value="2"/>
</dbReference>
<dbReference type="InterPro" id="IPR000914">
    <property type="entry name" value="SBP_5_dom"/>
</dbReference>
<feature type="domain" description="Solute-binding protein family 5" evidence="1">
    <location>
        <begin position="87"/>
        <end position="169"/>
    </location>
</feature>
<evidence type="ECO:0000313" key="2">
    <source>
        <dbReference type="EMBL" id="QDT13786.1"/>
    </source>
</evidence>
<accession>A0A517P332</accession>
<dbReference type="InterPro" id="IPR030678">
    <property type="entry name" value="Peptide/Ni-bd"/>
</dbReference>
<dbReference type="Proteomes" id="UP000319817">
    <property type="component" value="Chromosome"/>
</dbReference>
<dbReference type="PIRSF" id="PIRSF002741">
    <property type="entry name" value="MppA"/>
    <property type="match status" value="1"/>
</dbReference>
<dbReference type="AlphaFoldDB" id="A0A517P332"/>
<dbReference type="Gene3D" id="3.10.105.10">
    <property type="entry name" value="Dipeptide-binding Protein, Domain 3"/>
    <property type="match status" value="1"/>
</dbReference>
<dbReference type="Pfam" id="PF00496">
    <property type="entry name" value="SBP_bac_5"/>
    <property type="match status" value="2"/>
</dbReference>
<dbReference type="EMBL" id="CP036526">
    <property type="protein sequence ID" value="QDT13786.1"/>
    <property type="molecule type" value="Genomic_DNA"/>
</dbReference>
<dbReference type="PANTHER" id="PTHR30290:SF83">
    <property type="entry name" value="ABC TRANSPORTER SUBSTRATE-BINDING PROTEIN"/>
    <property type="match status" value="1"/>
</dbReference>
<sequence length="656" mass="74333">MPPQVRRAFLIVAAVMVVIAVAWASFFETLPPADFSLQSGTDPKTLDPHRATGNIESRLIFAMFNGLLQMLPEGEPDPESGLQPMTAQPAMAKSYDVSDSGRTYTFHLRDDIFWTDGSPVTSHDFAWSWQRMLHPGTACEYTFQLHGVPFAKEYSESTVKVGDKVEVELWDRPDDTDDKASLQNFPRGTMRYGILREIEKPDKPPLSDDASDKQIKNAEADWQETWVYHIDVAAENADGSIDWDGQTKSQTFVANLESAAKKTDTQRCHAVMIAFGKLGGLETPDYKTFVVHLKDAIPYFPNLVAYYPTFPVNKNCVEEHGSPLWTKAENIVTNGPYKLQERRLRDRLRLLKNEDYFGVNEKGYDTIDFLSMEGQNTAINMYETDQISWVTDPPAALLGELIKRDDFVSAPQLSIYYYQINIQREPLDDVRVRRAIAMAIDRKQIVEQVMKTGQLPAFTLVPPGIAGYESAKGPIFDVEAAQKLLVEAGFPGGRGIPKITLLYNTTETHRAIAEVIQQQLQNNLNVKIELQNMEWGSYLDKRKQKDYEIARAGWIADYPDPNTFLDMWITDGPQNDTNWSNQEFDRLLQDAGSEGDPAKRMKMLQAAEQIFIDEMPVIPIYFYTSLNMIKNDVEGFFPTAQDLHPIQLLQPKEGVK</sequence>
<keyword evidence="3" id="KW-1185">Reference proteome</keyword>
<dbReference type="GO" id="GO:0015833">
    <property type="term" value="P:peptide transport"/>
    <property type="evidence" value="ECO:0007669"/>
    <property type="project" value="TreeGrafter"/>
</dbReference>
<protein>
    <submittedName>
        <fullName evidence="2">Oligopeptide-binding protein OppA</fullName>
    </submittedName>
</protein>
<reference evidence="2 3" key="1">
    <citation type="submission" date="2019-02" db="EMBL/GenBank/DDBJ databases">
        <title>Deep-cultivation of Planctomycetes and their phenomic and genomic characterization uncovers novel biology.</title>
        <authorList>
            <person name="Wiegand S."/>
            <person name="Jogler M."/>
            <person name="Boedeker C."/>
            <person name="Pinto D."/>
            <person name="Vollmers J."/>
            <person name="Rivas-Marin E."/>
            <person name="Kohn T."/>
            <person name="Peeters S.H."/>
            <person name="Heuer A."/>
            <person name="Rast P."/>
            <person name="Oberbeckmann S."/>
            <person name="Bunk B."/>
            <person name="Jeske O."/>
            <person name="Meyerdierks A."/>
            <person name="Storesund J.E."/>
            <person name="Kallscheuer N."/>
            <person name="Luecker S."/>
            <person name="Lage O.M."/>
            <person name="Pohl T."/>
            <person name="Merkel B.J."/>
            <person name="Hornburger P."/>
            <person name="Mueller R.-W."/>
            <person name="Bruemmer F."/>
            <person name="Labrenz M."/>
            <person name="Spormann A.M."/>
            <person name="Op den Camp H."/>
            <person name="Overmann J."/>
            <person name="Amann R."/>
            <person name="Jetten M.S.M."/>
            <person name="Mascher T."/>
            <person name="Medema M.H."/>
            <person name="Devos D.P."/>
            <person name="Kaster A.-K."/>
            <person name="Ovreas L."/>
            <person name="Rohde M."/>
            <person name="Galperin M.Y."/>
            <person name="Jogler C."/>
        </authorList>
    </citation>
    <scope>NUCLEOTIDE SEQUENCE [LARGE SCALE GENOMIC DNA]</scope>
    <source>
        <strain evidence="2 3">K23_9</strain>
    </source>
</reference>
<dbReference type="Gene3D" id="3.90.76.10">
    <property type="entry name" value="Dipeptide-binding Protein, Domain 1"/>
    <property type="match status" value="1"/>
</dbReference>
<feature type="domain" description="Solute-binding protein family 5" evidence="1">
    <location>
        <begin position="225"/>
        <end position="574"/>
    </location>
</feature>
<dbReference type="OrthoDB" id="9801912at2"/>
<dbReference type="CDD" id="cd08504">
    <property type="entry name" value="PBP2_OppA"/>
    <property type="match status" value="1"/>
</dbReference>
<dbReference type="RefSeq" id="WP_145421609.1">
    <property type="nucleotide sequence ID" value="NZ_CP036526.1"/>
</dbReference>